<dbReference type="AlphaFoldDB" id="A0A4P6EP70"/>
<dbReference type="OrthoDB" id="3728083at2"/>
<dbReference type="Gene3D" id="1.20.1260.10">
    <property type="match status" value="1"/>
</dbReference>
<evidence type="ECO:0000313" key="3">
    <source>
        <dbReference type="Proteomes" id="UP000291758"/>
    </source>
</evidence>
<gene>
    <name evidence="2" type="ORF">ET495_16585</name>
</gene>
<proteinExistence type="predicted"/>
<dbReference type="InterPro" id="IPR012347">
    <property type="entry name" value="Ferritin-like"/>
</dbReference>
<sequence length="234" mass="24621">MSEQPVVPDVAAPAGRGPLLEVVGLAAYVRLGLFGIIGQHTWDAPDLASSQRMLAIGLRVGEQQGRLLAIGASHGVEPVELMRPFAGVLDSFEARTPESSWWEGLLKGVVGHGVASDLCRLLARGLPGDLAAQVVGAMEYTDDDERATSIVRAGVEADGRLGSRLALWGRRVVGESLSLSQALLTTRPSFGELARAAMPATVAPEGPSADVVAWVLGELTAEHTRRMDRMGLAA</sequence>
<dbReference type="Proteomes" id="UP000291758">
    <property type="component" value="Chromosome"/>
</dbReference>
<dbReference type="InterPro" id="IPR059125">
    <property type="entry name" value="Ferritin_actino"/>
</dbReference>
<dbReference type="EMBL" id="CP035495">
    <property type="protein sequence ID" value="QAY64554.1"/>
    <property type="molecule type" value="Genomic_DNA"/>
</dbReference>
<accession>A0A4P6EP70</accession>
<dbReference type="KEGG" id="xyl:ET495_16585"/>
<protein>
    <recommendedName>
        <fullName evidence="1">Ferritin-like domain-containing protein</fullName>
    </recommendedName>
</protein>
<name>A0A4P6EP70_9MICO</name>
<keyword evidence="3" id="KW-1185">Reference proteome</keyword>
<organism evidence="2 3">
    <name type="scientific">Xylanimonas allomyrinae</name>
    <dbReference type="NCBI Taxonomy" id="2509459"/>
    <lineage>
        <taxon>Bacteria</taxon>
        <taxon>Bacillati</taxon>
        <taxon>Actinomycetota</taxon>
        <taxon>Actinomycetes</taxon>
        <taxon>Micrococcales</taxon>
        <taxon>Promicromonosporaceae</taxon>
        <taxon>Xylanimonas</taxon>
    </lineage>
</organism>
<evidence type="ECO:0000313" key="2">
    <source>
        <dbReference type="EMBL" id="QAY64554.1"/>
    </source>
</evidence>
<feature type="domain" description="Ferritin-like" evidence="1">
    <location>
        <begin position="21"/>
        <end position="193"/>
    </location>
</feature>
<reference evidence="2 3" key="1">
    <citation type="submission" date="2019-01" db="EMBL/GenBank/DDBJ databases">
        <title>Genome sequencing of strain 2JSPR-7.</title>
        <authorList>
            <person name="Heo J."/>
            <person name="Kim S.-J."/>
            <person name="Kim J.-S."/>
            <person name="Hong S.-B."/>
            <person name="Kwon S.-W."/>
        </authorList>
    </citation>
    <scope>NUCLEOTIDE SEQUENCE [LARGE SCALE GENOMIC DNA]</scope>
    <source>
        <strain evidence="2 3">2JSPR-7</strain>
    </source>
</reference>
<evidence type="ECO:0000259" key="1">
    <source>
        <dbReference type="Pfam" id="PF13794"/>
    </source>
</evidence>
<dbReference type="Pfam" id="PF13794">
    <property type="entry name" value="MiaE_2"/>
    <property type="match status" value="1"/>
</dbReference>
<dbReference type="RefSeq" id="WP_129205696.1">
    <property type="nucleotide sequence ID" value="NZ_CP035495.1"/>
</dbReference>